<dbReference type="InterPro" id="IPR032631">
    <property type="entry name" value="P-type_ATPase_N"/>
</dbReference>
<feature type="binding site" evidence="14">
    <location>
        <position position="381"/>
    </location>
    <ligand>
        <name>ATP</name>
        <dbReference type="ChEBI" id="CHEBI:30616"/>
    </ligand>
</feature>
<dbReference type="EC" id="7.6.2.1" evidence="16"/>
<evidence type="ECO:0000256" key="14">
    <source>
        <dbReference type="PIRSR" id="PIRSR606539-2"/>
    </source>
</evidence>
<evidence type="ECO:0000256" key="10">
    <source>
        <dbReference type="ARBA" id="ARBA00022989"/>
    </source>
</evidence>
<dbReference type="SUPFAM" id="SSF81660">
    <property type="entry name" value="Metal cation-transporting ATPase, ATP-binding domain N"/>
    <property type="match status" value="1"/>
</dbReference>
<dbReference type="GO" id="GO:0005886">
    <property type="term" value="C:plasma membrane"/>
    <property type="evidence" value="ECO:0007669"/>
    <property type="project" value="TreeGrafter"/>
</dbReference>
<feature type="binding site" evidence="14">
    <location>
        <position position="700"/>
    </location>
    <ligand>
        <name>ATP</name>
        <dbReference type="ChEBI" id="CHEBI:30616"/>
    </ligand>
</feature>
<evidence type="ECO:0000256" key="15">
    <source>
        <dbReference type="PIRSR" id="PIRSR606539-3"/>
    </source>
</evidence>
<feature type="transmembrane region" description="Helical" evidence="16">
    <location>
        <begin position="43"/>
        <end position="60"/>
    </location>
</feature>
<evidence type="ECO:0000313" key="21">
    <source>
        <dbReference type="Proteomes" id="UP000275267"/>
    </source>
</evidence>
<dbReference type="SFLD" id="SFLDS00003">
    <property type="entry name" value="Haloacid_Dehalogenase"/>
    <property type="match status" value="1"/>
</dbReference>
<feature type="binding site" evidence="14">
    <location>
        <position position="380"/>
    </location>
    <ligand>
        <name>ATP</name>
        <dbReference type="ChEBI" id="CHEBI:30616"/>
    </ligand>
</feature>
<dbReference type="Gene3D" id="2.70.150.10">
    <property type="entry name" value="Calcium-transporting ATPase, cytoplasmic transduction domain A"/>
    <property type="match status" value="1"/>
</dbReference>
<feature type="transmembrane region" description="Helical" evidence="16">
    <location>
        <begin position="933"/>
        <end position="954"/>
    </location>
</feature>
<feature type="binding site" evidence="15">
    <location>
        <position position="696"/>
    </location>
    <ligand>
        <name>Mg(2+)</name>
        <dbReference type="ChEBI" id="CHEBI:18420"/>
    </ligand>
</feature>
<organism evidence="20 21">
    <name type="scientific">Panicum miliaceum</name>
    <name type="common">Proso millet</name>
    <name type="synonym">Broomcorn millet</name>
    <dbReference type="NCBI Taxonomy" id="4540"/>
    <lineage>
        <taxon>Eukaryota</taxon>
        <taxon>Viridiplantae</taxon>
        <taxon>Streptophyta</taxon>
        <taxon>Embryophyta</taxon>
        <taxon>Tracheophyta</taxon>
        <taxon>Spermatophyta</taxon>
        <taxon>Magnoliopsida</taxon>
        <taxon>Liliopsida</taxon>
        <taxon>Poales</taxon>
        <taxon>Poaceae</taxon>
        <taxon>PACMAD clade</taxon>
        <taxon>Panicoideae</taxon>
        <taxon>Panicodae</taxon>
        <taxon>Paniceae</taxon>
        <taxon>Panicinae</taxon>
        <taxon>Panicum</taxon>
        <taxon>Panicum sect. Panicum</taxon>
    </lineage>
</organism>
<dbReference type="GO" id="GO:0000287">
    <property type="term" value="F:magnesium ion binding"/>
    <property type="evidence" value="ECO:0007669"/>
    <property type="project" value="UniProtKB-UniRule"/>
</dbReference>
<comment type="caution">
    <text evidence="20">The sequence shown here is derived from an EMBL/GenBank/DDBJ whole genome shotgun (WGS) entry which is preliminary data.</text>
</comment>
<dbReference type="InterPro" id="IPR036412">
    <property type="entry name" value="HAD-like_sf"/>
</dbReference>
<dbReference type="NCBIfam" id="TIGR01494">
    <property type="entry name" value="ATPase_P-type"/>
    <property type="match status" value="1"/>
</dbReference>
<feature type="binding site" evidence="14">
    <location>
        <position position="580"/>
    </location>
    <ligand>
        <name>ATP</name>
        <dbReference type="ChEBI" id="CHEBI:30616"/>
    </ligand>
</feature>
<evidence type="ECO:0000256" key="16">
    <source>
        <dbReference type="RuleBase" id="RU362033"/>
    </source>
</evidence>
<dbReference type="GO" id="GO:0016887">
    <property type="term" value="F:ATP hydrolysis activity"/>
    <property type="evidence" value="ECO:0007669"/>
    <property type="project" value="InterPro"/>
</dbReference>
<feature type="binding site" evidence="14">
    <location>
        <position position="699"/>
    </location>
    <ligand>
        <name>ATP</name>
        <dbReference type="ChEBI" id="CHEBI:30616"/>
    </ligand>
</feature>
<dbReference type="InterPro" id="IPR023298">
    <property type="entry name" value="ATPase_P-typ_TM_dom_sf"/>
</dbReference>
<feature type="transmembrane region" description="Helical" evidence="16">
    <location>
        <begin position="762"/>
        <end position="783"/>
    </location>
</feature>
<feature type="binding site" evidence="14">
    <location>
        <position position="382"/>
    </location>
    <ligand>
        <name>ATP</name>
        <dbReference type="ChEBI" id="CHEBI:30616"/>
    </ligand>
</feature>
<name>A0A3L6TFH5_PANMI</name>
<dbReference type="OrthoDB" id="377733at2759"/>
<feature type="binding site" evidence="15">
    <location>
        <position position="380"/>
    </location>
    <ligand>
        <name>Mg(2+)</name>
        <dbReference type="ChEBI" id="CHEBI:18420"/>
    </ligand>
</feature>
<dbReference type="InterPro" id="IPR001757">
    <property type="entry name" value="P_typ_ATPase"/>
</dbReference>
<dbReference type="AlphaFoldDB" id="A0A3L6TFH5"/>
<dbReference type="Pfam" id="PF16212">
    <property type="entry name" value="PhoLip_ATPase_C"/>
    <property type="match status" value="1"/>
</dbReference>
<dbReference type="SFLD" id="SFLDF00027">
    <property type="entry name" value="p-type_atpase"/>
    <property type="match status" value="1"/>
</dbReference>
<comment type="subcellular location">
    <subcellularLocation>
        <location evidence="2">Endomembrane system</location>
    </subcellularLocation>
    <subcellularLocation>
        <location evidence="1 16">Membrane</location>
        <topology evidence="1 16">Multi-pass membrane protein</topology>
    </subcellularLocation>
</comment>
<dbReference type="InterPro" id="IPR059000">
    <property type="entry name" value="ATPase_P-type_domA"/>
</dbReference>
<dbReference type="EMBL" id="PQIB02000002">
    <property type="protein sequence ID" value="RLN36288.1"/>
    <property type="molecule type" value="Genomic_DNA"/>
</dbReference>
<keyword evidence="7 14" id="KW-0067">ATP-binding</keyword>
<feature type="transmembrane region" description="Helical" evidence="16">
    <location>
        <begin position="270"/>
        <end position="289"/>
    </location>
</feature>
<evidence type="ECO:0000256" key="7">
    <source>
        <dbReference type="ARBA" id="ARBA00022840"/>
    </source>
</evidence>
<feature type="domain" description="P-type ATPase C-terminal" evidence="19">
    <location>
        <begin position="722"/>
        <end position="961"/>
    </location>
</feature>
<keyword evidence="9 16" id="KW-1278">Translocase</keyword>
<protein>
    <recommendedName>
        <fullName evidence="16">Phospholipid-transporting ATPase</fullName>
        <ecNumber evidence="16">7.6.2.1</ecNumber>
    </recommendedName>
</protein>
<reference evidence="21" key="1">
    <citation type="journal article" date="2019" name="Nat. Commun.">
        <title>The genome of broomcorn millet.</title>
        <authorList>
            <person name="Zou C."/>
            <person name="Miki D."/>
            <person name="Li D."/>
            <person name="Tang Q."/>
            <person name="Xiao L."/>
            <person name="Rajput S."/>
            <person name="Deng P."/>
            <person name="Jia W."/>
            <person name="Huang R."/>
            <person name="Zhang M."/>
            <person name="Sun Y."/>
            <person name="Hu J."/>
            <person name="Fu X."/>
            <person name="Schnable P.S."/>
            <person name="Li F."/>
            <person name="Zhang H."/>
            <person name="Feng B."/>
            <person name="Zhu X."/>
            <person name="Liu R."/>
            <person name="Schnable J.C."/>
            <person name="Zhu J.-K."/>
            <person name="Zhang H."/>
        </authorList>
    </citation>
    <scope>NUCLEOTIDE SEQUENCE [LARGE SCALE GENOMIC DNA]</scope>
</reference>
<keyword evidence="6 14" id="KW-0547">Nucleotide-binding</keyword>
<keyword evidence="8 15" id="KW-0460">Magnesium</keyword>
<evidence type="ECO:0000256" key="4">
    <source>
        <dbReference type="ARBA" id="ARBA00022692"/>
    </source>
</evidence>
<feature type="binding site" evidence="14">
    <location>
        <position position="582"/>
    </location>
    <ligand>
        <name>ATP</name>
        <dbReference type="ChEBI" id="CHEBI:30616"/>
    </ligand>
</feature>
<comment type="cofactor">
    <cofactor evidence="15">
        <name>Mg(2+)</name>
        <dbReference type="ChEBI" id="CHEBI:18420"/>
    </cofactor>
</comment>
<evidence type="ECO:0000256" key="12">
    <source>
        <dbReference type="ARBA" id="ARBA00034036"/>
    </source>
</evidence>
<dbReference type="SUPFAM" id="SSF81653">
    <property type="entry name" value="Calcium ATPase, transduction domain A"/>
    <property type="match status" value="1"/>
</dbReference>
<dbReference type="SUPFAM" id="SSF56784">
    <property type="entry name" value="HAD-like"/>
    <property type="match status" value="1"/>
</dbReference>
<dbReference type="InterPro" id="IPR023214">
    <property type="entry name" value="HAD_sf"/>
</dbReference>
<dbReference type="Gene3D" id="3.40.50.1000">
    <property type="entry name" value="HAD superfamily/HAD-like"/>
    <property type="match status" value="1"/>
</dbReference>
<evidence type="ECO:0000256" key="11">
    <source>
        <dbReference type="ARBA" id="ARBA00023136"/>
    </source>
</evidence>
<dbReference type="PANTHER" id="PTHR24092:SF19">
    <property type="entry name" value="PHOSPHOLIPID-TRANSPORTING ATPASE"/>
    <property type="match status" value="1"/>
</dbReference>
<evidence type="ECO:0000256" key="5">
    <source>
        <dbReference type="ARBA" id="ARBA00022723"/>
    </source>
</evidence>
<feature type="transmembrane region" description="Helical" evidence="16">
    <location>
        <begin position="838"/>
        <end position="858"/>
    </location>
</feature>
<dbReference type="Pfam" id="PF00702">
    <property type="entry name" value="Hydrolase"/>
    <property type="match status" value="1"/>
</dbReference>
<dbReference type="Pfam" id="PF16209">
    <property type="entry name" value="PhoLip_ATPase_N"/>
    <property type="match status" value="1"/>
</dbReference>
<evidence type="ECO:0000256" key="9">
    <source>
        <dbReference type="ARBA" id="ARBA00022967"/>
    </source>
</evidence>
<evidence type="ECO:0000259" key="18">
    <source>
        <dbReference type="Pfam" id="PF16209"/>
    </source>
</evidence>
<dbReference type="SUPFAM" id="SSF81665">
    <property type="entry name" value="Calcium ATPase, transmembrane domain M"/>
    <property type="match status" value="1"/>
</dbReference>
<feature type="binding site" evidence="15">
    <location>
        <position position="700"/>
    </location>
    <ligand>
        <name>Mg(2+)</name>
        <dbReference type="ChEBI" id="CHEBI:18420"/>
    </ligand>
</feature>
<gene>
    <name evidence="20" type="ORF">C2845_PM03G11370</name>
</gene>
<dbReference type="PROSITE" id="PS00154">
    <property type="entry name" value="ATPASE_E1_E2"/>
    <property type="match status" value="1"/>
</dbReference>
<evidence type="ECO:0000256" key="13">
    <source>
        <dbReference type="PIRSR" id="PIRSR606539-1"/>
    </source>
</evidence>
<keyword evidence="4 16" id="KW-0812">Transmembrane</keyword>
<feature type="active site" description="4-aspartylphosphate intermediate" evidence="13">
    <location>
        <position position="380"/>
    </location>
</feature>
<dbReference type="InterPro" id="IPR006539">
    <property type="entry name" value="P-type_ATPase_IV"/>
</dbReference>
<dbReference type="GO" id="GO:0005524">
    <property type="term" value="F:ATP binding"/>
    <property type="evidence" value="ECO:0007669"/>
    <property type="project" value="UniProtKB-UniRule"/>
</dbReference>
<dbReference type="InterPro" id="IPR018303">
    <property type="entry name" value="ATPase_P-typ_P_site"/>
</dbReference>
<feature type="binding site" evidence="14">
    <location>
        <position position="458"/>
    </location>
    <ligand>
        <name>ATP</name>
        <dbReference type="ChEBI" id="CHEBI:30616"/>
    </ligand>
</feature>
<feature type="domain" description="P-type ATPase A" evidence="17">
    <location>
        <begin position="99"/>
        <end position="160"/>
    </location>
</feature>
<dbReference type="Proteomes" id="UP000275267">
    <property type="component" value="Unassembled WGS sequence"/>
</dbReference>
<dbReference type="NCBIfam" id="TIGR01652">
    <property type="entry name" value="ATPase-Plipid"/>
    <property type="match status" value="1"/>
</dbReference>
<dbReference type="PRINTS" id="PR00119">
    <property type="entry name" value="CATATPASE"/>
</dbReference>
<comment type="similarity">
    <text evidence="3 16">Belongs to the cation transport ATPase (P-type) (TC 3.A.3) family. Type IV subfamily.</text>
</comment>
<dbReference type="PANTHER" id="PTHR24092">
    <property type="entry name" value="PROBABLE PHOSPHOLIPID-TRANSPORTING ATPASE"/>
    <property type="match status" value="1"/>
</dbReference>
<sequence length="1010" mass="114249">MKRFVYINDESYQNDYCDNHISNTKYNLLNFLPKNLWEQFRRFMNQYFLLIACLQLWSLITPVNPASTWGPLIIIFAVSATKEAWDDYNRYISDKQANEKEVWIVKNGARKHIQAQDIRVGNIVWIRENEEVPCDLVLLGTSEPQGLCHIETAALDGETDLKTRVSPPPCVGLEFEQLHRIKGVIECPTPDKDIRRFDANIRLFPPFIDNDICPLTINNTLLQSCYLRNTEWACGVAVYTGNETKLGMSRGVPEPKLTAMDAMIDKLTGAIFLFQLAVVVVLGAAGNVWKDIEARKQWYVKYDDNEPWYQILVIPLRFELLCSIMIPISIKVSLDFVKSLYAKFIDWDEDMYDLENDTPAHAANTAISEDLGQVEYILTDKTGTLTQNKMIFRRCCVGGTFYGNECGDALRDVELLNAIANNSPHVIKFLTVMTLCNTVIPIKSPTGSVLYKAQSQDEDALVNAAANLHMVLVSKNGNNAGQQTKTFVDAVDKYAQLGLRTLCLGWRELESEEYTEWSRSFKEANSALIDREWRVAEVCQKLEHSLEILGVSAIEDRLQDGVPETIEILRRSGINFWMLTGDKQNTAIQIALLCNLISSEPKGQLLHINGRTQDEVARSLERVLLTMRITSSEPKELAFVVDGWALEIILTHYTEAFTELAVLSKTALCCRVTPSQKAQLVKLLKSCDYRTLAIGDGGNDVRMIQQADIGVGINGREGLQAARAADYSIGKFRFLKRLILVHGRYSYNRTAFLSQYSFYKSLLICFIQILFSFLSGIAGTSLFNSVSLMAYNVFYTSIPVLTTVLDKDLSEKTVMQNPEILLYCQAGRLLNPSTFAGWFGRSLYHAIIIFLITIHAYANEKSEMEELSMVALSGSIWLQAFVVTLEMNSFTFVQLLTIWGNFIAFYVINFFISSIPASGMYTIMFRLCRQPSYWITLVLISGVGMGPVLALKYFRYTYRPSAINILQKAERSRGPMYTLVNLESQLSRTLGYTEGKIMAIIDTARMRKGL</sequence>
<keyword evidence="21" id="KW-1185">Reference proteome</keyword>
<evidence type="ECO:0000259" key="17">
    <source>
        <dbReference type="Pfam" id="PF00122"/>
    </source>
</evidence>
<feature type="binding site" evidence="14">
    <location>
        <position position="671"/>
    </location>
    <ligand>
        <name>ATP</name>
        <dbReference type="ChEBI" id="CHEBI:30616"/>
    </ligand>
</feature>
<proteinExistence type="inferred from homology"/>
<dbReference type="InterPro" id="IPR023299">
    <property type="entry name" value="ATPase_P-typ_cyto_dom_N"/>
</dbReference>
<feature type="binding site" evidence="14">
    <location>
        <position position="677"/>
    </location>
    <ligand>
        <name>ATP</name>
        <dbReference type="ChEBI" id="CHEBI:30616"/>
    </ligand>
</feature>
<keyword evidence="11 16" id="KW-0472">Membrane</keyword>
<evidence type="ECO:0000313" key="20">
    <source>
        <dbReference type="EMBL" id="RLN36288.1"/>
    </source>
</evidence>
<feature type="binding site" evidence="14">
    <location>
        <position position="581"/>
    </location>
    <ligand>
        <name>ATP</name>
        <dbReference type="ChEBI" id="CHEBI:30616"/>
    </ligand>
</feature>
<evidence type="ECO:0000259" key="19">
    <source>
        <dbReference type="Pfam" id="PF16212"/>
    </source>
</evidence>
<dbReference type="Pfam" id="PF00122">
    <property type="entry name" value="E1-E2_ATPase"/>
    <property type="match status" value="1"/>
</dbReference>
<dbReference type="FunFam" id="3.40.50.1000:FF:000084">
    <property type="entry name" value="Phospholipid-transporting ATPase"/>
    <property type="match status" value="1"/>
</dbReference>
<dbReference type="InterPro" id="IPR044492">
    <property type="entry name" value="P_typ_ATPase_HD_dom"/>
</dbReference>
<dbReference type="InterPro" id="IPR008250">
    <property type="entry name" value="ATPase_P-typ_transduc_dom_A_sf"/>
</dbReference>
<feature type="binding site" evidence="14">
    <location>
        <position position="500"/>
    </location>
    <ligand>
        <name>ATP</name>
        <dbReference type="ChEBI" id="CHEBI:30616"/>
    </ligand>
</feature>
<dbReference type="Gene3D" id="3.40.1110.10">
    <property type="entry name" value="Calcium-transporting ATPase, cytoplasmic domain N"/>
    <property type="match status" value="1"/>
</dbReference>
<evidence type="ECO:0000256" key="6">
    <source>
        <dbReference type="ARBA" id="ARBA00022741"/>
    </source>
</evidence>
<dbReference type="InterPro" id="IPR032630">
    <property type="entry name" value="P_typ_ATPase_c"/>
</dbReference>
<dbReference type="FunFam" id="2.70.150.10:FF:000032">
    <property type="entry name" value="Phospholipid-transporting ATPase"/>
    <property type="match status" value="1"/>
</dbReference>
<dbReference type="GO" id="GO:0045332">
    <property type="term" value="P:phospholipid translocation"/>
    <property type="evidence" value="ECO:0007669"/>
    <property type="project" value="TreeGrafter"/>
</dbReference>
<evidence type="ECO:0000256" key="2">
    <source>
        <dbReference type="ARBA" id="ARBA00004308"/>
    </source>
</evidence>
<evidence type="ECO:0000256" key="3">
    <source>
        <dbReference type="ARBA" id="ARBA00008109"/>
    </source>
</evidence>
<dbReference type="SFLD" id="SFLDG00002">
    <property type="entry name" value="C1.7:_P-type_atpase_like"/>
    <property type="match status" value="1"/>
</dbReference>
<evidence type="ECO:0000256" key="1">
    <source>
        <dbReference type="ARBA" id="ARBA00004141"/>
    </source>
</evidence>
<dbReference type="GO" id="GO:0140326">
    <property type="term" value="F:ATPase-coupled intramembrane lipid transporter activity"/>
    <property type="evidence" value="ECO:0007669"/>
    <property type="project" value="UniProtKB-EC"/>
</dbReference>
<keyword evidence="5 15" id="KW-0479">Metal-binding</keyword>
<dbReference type="STRING" id="4540.A0A3L6TFH5"/>
<feature type="binding site" evidence="15">
    <location>
        <position position="382"/>
    </location>
    <ligand>
        <name>Mg(2+)</name>
        <dbReference type="ChEBI" id="CHEBI:18420"/>
    </ligand>
</feature>
<feature type="domain" description="P-type ATPase N-terminal" evidence="18">
    <location>
        <begin position="5"/>
        <end position="69"/>
    </location>
</feature>
<accession>A0A3L6TFH5</accession>
<feature type="transmembrane region" description="Helical" evidence="16">
    <location>
        <begin position="891"/>
        <end position="912"/>
    </location>
</feature>
<keyword evidence="10 16" id="KW-1133">Transmembrane helix</keyword>
<evidence type="ECO:0000256" key="8">
    <source>
        <dbReference type="ARBA" id="ARBA00022842"/>
    </source>
</evidence>
<comment type="catalytic activity">
    <reaction evidence="12 16">
        <text>ATP + H2O + phospholipidSide 1 = ADP + phosphate + phospholipidSide 2.</text>
        <dbReference type="EC" id="7.6.2.1"/>
    </reaction>
</comment>